<keyword evidence="7 10" id="KW-0460">Magnesium</keyword>
<evidence type="ECO:0000256" key="1">
    <source>
        <dbReference type="ARBA" id="ARBA00005209"/>
    </source>
</evidence>
<comment type="cofactor">
    <cofactor evidence="7 10">
        <name>Mg(2+)</name>
        <dbReference type="ChEBI" id="CHEBI:18420"/>
    </cofactor>
    <text evidence="7 10">Binds 1 Mg(2+) ion per subunit.</text>
</comment>
<keyword evidence="7" id="KW-0004">4Fe-4S</keyword>
<evidence type="ECO:0000256" key="3">
    <source>
        <dbReference type="ARBA" id="ARBA00022676"/>
    </source>
</evidence>
<dbReference type="InterPro" id="IPR000836">
    <property type="entry name" value="PRTase_dom"/>
</dbReference>
<dbReference type="EC" id="2.4.2.14" evidence="7"/>
<gene>
    <name evidence="7" type="primary">purF</name>
    <name evidence="13" type="ORF">EH55_06155</name>
</gene>
<evidence type="ECO:0000313" key="14">
    <source>
        <dbReference type="Proteomes" id="UP000027665"/>
    </source>
</evidence>
<dbReference type="Pfam" id="PF13537">
    <property type="entry name" value="GATase_7"/>
    <property type="match status" value="1"/>
</dbReference>
<keyword evidence="7 10" id="KW-0479">Metal-binding</keyword>
<dbReference type="NCBIfam" id="TIGR01134">
    <property type="entry name" value="purF"/>
    <property type="match status" value="1"/>
</dbReference>
<name>A0A073IQE2_9BACT</name>
<dbReference type="HAMAP" id="MF_01931">
    <property type="entry name" value="PurF"/>
    <property type="match status" value="1"/>
</dbReference>
<dbReference type="GO" id="GO:0051539">
    <property type="term" value="F:4 iron, 4 sulfur cluster binding"/>
    <property type="evidence" value="ECO:0007669"/>
    <property type="project" value="UniProtKB-KW"/>
</dbReference>
<dbReference type="Proteomes" id="UP000027665">
    <property type="component" value="Unassembled WGS sequence"/>
</dbReference>
<dbReference type="UniPathway" id="UPA00074">
    <property type="reaction ID" value="UER00124"/>
</dbReference>
<evidence type="ECO:0000256" key="10">
    <source>
        <dbReference type="PIRSR" id="PIRSR000485-2"/>
    </source>
</evidence>
<keyword evidence="5 7" id="KW-0658">Purine biosynthesis</keyword>
<keyword evidence="3 7" id="KW-0328">Glycosyltransferase</keyword>
<evidence type="ECO:0000256" key="2">
    <source>
        <dbReference type="ARBA" id="ARBA00010138"/>
    </source>
</evidence>
<keyword evidence="4 7" id="KW-0808">Transferase</keyword>
<feature type="binding site" evidence="7 11">
    <location>
        <position position="386"/>
    </location>
    <ligand>
        <name>[4Fe-4S] cluster</name>
        <dbReference type="ChEBI" id="CHEBI:49883"/>
    </ligand>
</feature>
<dbReference type="CDD" id="cd06223">
    <property type="entry name" value="PRTases_typeI"/>
    <property type="match status" value="1"/>
</dbReference>
<accession>A0A073IQE2</accession>
<feature type="binding site" evidence="7 10">
    <location>
        <position position="350"/>
    </location>
    <ligand>
        <name>Mg(2+)</name>
        <dbReference type="ChEBI" id="CHEBI:18420"/>
    </ligand>
</feature>
<comment type="caution">
    <text evidence="13">The sequence shown here is derived from an EMBL/GenBank/DDBJ whole genome shotgun (WGS) entry which is preliminary data.</text>
</comment>
<dbReference type="GeneID" id="90983860"/>
<dbReference type="InterPro" id="IPR029055">
    <property type="entry name" value="Ntn_hydrolases_N"/>
</dbReference>
<dbReference type="OrthoDB" id="9801213at2"/>
<dbReference type="PROSITE" id="PS51278">
    <property type="entry name" value="GATASE_TYPE_2"/>
    <property type="match status" value="1"/>
</dbReference>
<evidence type="ECO:0000259" key="12">
    <source>
        <dbReference type="PROSITE" id="PS51278"/>
    </source>
</evidence>
<keyword evidence="7 11" id="KW-0408">Iron</keyword>
<dbReference type="InterPro" id="IPR017932">
    <property type="entry name" value="GATase_2_dom"/>
</dbReference>
<comment type="cofactor">
    <cofactor evidence="7 11">
        <name>[4Fe-4S] cluster</name>
        <dbReference type="ChEBI" id="CHEBI:49883"/>
    </cofactor>
    <text evidence="7 11">Binds 1 [4Fe-4S] cluster per subunit.</text>
</comment>
<evidence type="ECO:0000256" key="5">
    <source>
        <dbReference type="ARBA" id="ARBA00022755"/>
    </source>
</evidence>
<proteinExistence type="inferred from homology"/>
<dbReference type="InterPro" id="IPR035584">
    <property type="entry name" value="PurF_N"/>
</dbReference>
<dbReference type="EMBL" id="JMKI01000036">
    <property type="protein sequence ID" value="KEJ91964.1"/>
    <property type="molecule type" value="Genomic_DNA"/>
</dbReference>
<dbReference type="SUPFAM" id="SSF53271">
    <property type="entry name" value="PRTase-like"/>
    <property type="match status" value="1"/>
</dbReference>
<evidence type="ECO:0000256" key="9">
    <source>
        <dbReference type="PIRSR" id="PIRSR000485-1"/>
    </source>
</evidence>
<evidence type="ECO:0000256" key="11">
    <source>
        <dbReference type="PIRSR" id="PIRSR000485-3"/>
    </source>
</evidence>
<dbReference type="PATRIC" id="fig|2754.20.peg.1491"/>
<feature type="binding site" evidence="7 10">
    <location>
        <position position="349"/>
    </location>
    <ligand>
        <name>Mg(2+)</name>
        <dbReference type="ChEBI" id="CHEBI:18420"/>
    </ligand>
</feature>
<dbReference type="eggNOG" id="COG0034">
    <property type="taxonomic scope" value="Bacteria"/>
</dbReference>
<evidence type="ECO:0000256" key="8">
    <source>
        <dbReference type="PIRNR" id="PIRNR000485"/>
    </source>
</evidence>
<feature type="binding site" evidence="7 11">
    <location>
        <position position="440"/>
    </location>
    <ligand>
        <name>[4Fe-4S] cluster</name>
        <dbReference type="ChEBI" id="CHEBI:49883"/>
    </ligand>
</feature>
<comment type="catalytic activity">
    <reaction evidence="7 8">
        <text>5-phospho-beta-D-ribosylamine + L-glutamate + diphosphate = 5-phospho-alpha-D-ribose 1-diphosphate + L-glutamine + H2O</text>
        <dbReference type="Rhea" id="RHEA:14905"/>
        <dbReference type="ChEBI" id="CHEBI:15377"/>
        <dbReference type="ChEBI" id="CHEBI:29985"/>
        <dbReference type="ChEBI" id="CHEBI:33019"/>
        <dbReference type="ChEBI" id="CHEBI:58017"/>
        <dbReference type="ChEBI" id="CHEBI:58359"/>
        <dbReference type="ChEBI" id="CHEBI:58681"/>
        <dbReference type="EC" id="2.4.2.14"/>
    </reaction>
</comment>
<feature type="binding site" evidence="7 10">
    <location>
        <position position="287"/>
    </location>
    <ligand>
        <name>Mg(2+)</name>
        <dbReference type="ChEBI" id="CHEBI:18420"/>
    </ligand>
</feature>
<comment type="pathway">
    <text evidence="1 7 8">Purine metabolism; IMP biosynthesis via de novo pathway; N(1)-(5-phospho-D-ribosyl)glycinamide from 5-phospho-alpha-D-ribose 1-diphosphate: step 1/2.</text>
</comment>
<evidence type="ECO:0000256" key="6">
    <source>
        <dbReference type="ARBA" id="ARBA00022962"/>
    </source>
</evidence>
<dbReference type="GO" id="GO:0004044">
    <property type="term" value="F:amidophosphoribosyltransferase activity"/>
    <property type="evidence" value="ECO:0007669"/>
    <property type="project" value="UniProtKB-UniRule"/>
</dbReference>
<dbReference type="InterPro" id="IPR029057">
    <property type="entry name" value="PRTase-like"/>
</dbReference>
<comment type="similarity">
    <text evidence="2 7 8">In the C-terminal section; belongs to the purine/pyrimidine phosphoribosyltransferase family.</text>
</comment>
<dbReference type="CDD" id="cd00715">
    <property type="entry name" value="GPATase_N"/>
    <property type="match status" value="1"/>
</dbReference>
<dbReference type="PIRSF" id="PIRSF000485">
    <property type="entry name" value="Amd_phspho_trans"/>
    <property type="match status" value="1"/>
</dbReference>
<dbReference type="InterPro" id="IPR005854">
    <property type="entry name" value="PurF"/>
</dbReference>
<reference evidence="13 14" key="1">
    <citation type="submission" date="2014-04" db="EMBL/GenBank/DDBJ databases">
        <title>Draft Genome Sequence of Synergistes jonesii.</title>
        <authorList>
            <person name="Coil D.A."/>
            <person name="Eisen J.A."/>
            <person name="Holland-Moritz H.E."/>
        </authorList>
    </citation>
    <scope>NUCLEOTIDE SEQUENCE [LARGE SCALE GENOMIC DNA]</scope>
    <source>
        <strain evidence="13 14">78-1</strain>
    </source>
</reference>
<keyword evidence="7 11" id="KW-0411">Iron-sulfur</keyword>
<feature type="binding site" evidence="7 11">
    <location>
        <position position="437"/>
    </location>
    <ligand>
        <name>[4Fe-4S] cluster</name>
        <dbReference type="ChEBI" id="CHEBI:49883"/>
    </ligand>
</feature>
<dbReference type="AlphaFoldDB" id="A0A073IQE2"/>
<dbReference type="Gene3D" id="3.60.20.10">
    <property type="entry name" value="Glutamine Phosphoribosylpyrophosphate, subunit 1, domain 1"/>
    <property type="match status" value="1"/>
</dbReference>
<comment type="function">
    <text evidence="7">Catalyzes the formation of phosphoribosylamine from phosphoribosylpyrophosphate (PRPP) and glutamine.</text>
</comment>
<keyword evidence="6 7" id="KW-0315">Glutamine amidotransferase</keyword>
<dbReference type="GO" id="GO:0009113">
    <property type="term" value="P:purine nucleobase biosynthetic process"/>
    <property type="evidence" value="ECO:0007669"/>
    <property type="project" value="UniProtKB-UniRule"/>
</dbReference>
<keyword evidence="14" id="KW-1185">Reference proteome</keyword>
<dbReference type="GO" id="GO:0006189">
    <property type="term" value="P:'de novo' IMP biosynthetic process"/>
    <property type="evidence" value="ECO:0007669"/>
    <property type="project" value="UniProtKB-UniRule"/>
</dbReference>
<dbReference type="PANTHER" id="PTHR11907">
    <property type="entry name" value="AMIDOPHOSPHORIBOSYLTRANSFERASE"/>
    <property type="match status" value="1"/>
</dbReference>
<evidence type="ECO:0000256" key="7">
    <source>
        <dbReference type="HAMAP-Rule" id="MF_01931"/>
    </source>
</evidence>
<dbReference type="SUPFAM" id="SSF56235">
    <property type="entry name" value="N-terminal nucleophile aminohydrolases (Ntn hydrolases)"/>
    <property type="match status" value="1"/>
</dbReference>
<sequence length="457" mass="48991">MCGVFGAYSASGAPVLEDVYLGLSALQHRGQLSAGVAWTQGGSVHIKKGLGLVHEALQQNELAEIEAHAAIGHVRYATAGGTERENSQPLGANYAQGPVAIAHNGNLTNATALSSYLANRGAIFQTTCDTETIIQLMAHQPSTVQLEALENALTKITGAYSIAVLFEDCLIAARDPWGFRPLALGRRGDDYFVASESCAFEIIGAEFLRDVEAGEILVIDRRGVISRRLPITAQRLRHCSFEYVYFARPDSVIDGRSVYAARKNLGACLARGGKCPQNSIVAGMPDSGTLAALGLAQEAGVPFEAGVVRNRYVGRTFIQPTQRVREAGVKIKLNPQPGIFDGKEAVIVDDSIVRGTTAGRTVSTIRGAGAKKVHMRIASPPVRYPCYYGIDTPSSEELIAAQSDIEELRVKIGADTLRYISCEELCESIGLPREELCTACFDGGYLDEEESGGRLEV</sequence>
<evidence type="ECO:0000313" key="13">
    <source>
        <dbReference type="EMBL" id="KEJ91964.1"/>
    </source>
</evidence>
<protein>
    <recommendedName>
        <fullName evidence="7">Amidophosphoribosyltransferase</fullName>
        <shortName evidence="7">ATase</shortName>
        <ecNumber evidence="7">2.4.2.14</ecNumber>
    </recommendedName>
    <alternativeName>
        <fullName evidence="7">Glutamine phosphoribosylpyrophosphate amidotransferase</fullName>
        <shortName evidence="7">GPATase</shortName>
    </alternativeName>
</protein>
<feature type="binding site" evidence="7 11">
    <location>
        <position position="239"/>
    </location>
    <ligand>
        <name>[4Fe-4S] cluster</name>
        <dbReference type="ChEBI" id="CHEBI:49883"/>
    </ligand>
</feature>
<feature type="domain" description="Glutamine amidotransferase type-2" evidence="12">
    <location>
        <begin position="2"/>
        <end position="222"/>
    </location>
</feature>
<organism evidence="13 14">
    <name type="scientific">Synergistes jonesii</name>
    <dbReference type="NCBI Taxonomy" id="2754"/>
    <lineage>
        <taxon>Bacteria</taxon>
        <taxon>Thermotogati</taxon>
        <taxon>Synergistota</taxon>
        <taxon>Synergistia</taxon>
        <taxon>Synergistales</taxon>
        <taxon>Synergistaceae</taxon>
        <taxon>Synergistes</taxon>
    </lineage>
</organism>
<dbReference type="GO" id="GO:0000287">
    <property type="term" value="F:magnesium ion binding"/>
    <property type="evidence" value="ECO:0007669"/>
    <property type="project" value="UniProtKB-UniRule"/>
</dbReference>
<evidence type="ECO:0000256" key="4">
    <source>
        <dbReference type="ARBA" id="ARBA00022679"/>
    </source>
</evidence>
<dbReference type="RefSeq" id="WP_037976673.1">
    <property type="nucleotide sequence ID" value="NZ_JAWRIX010000027.1"/>
</dbReference>
<dbReference type="Gene3D" id="3.40.50.2020">
    <property type="match status" value="1"/>
</dbReference>
<dbReference type="STRING" id="2754.EH55_06155"/>
<feature type="active site" description="Nucleophile" evidence="7 9">
    <location>
        <position position="2"/>
    </location>
</feature>